<feature type="region of interest" description="Disordered" evidence="1">
    <location>
        <begin position="67"/>
        <end position="99"/>
    </location>
</feature>
<organism evidence="2 3">
    <name type="scientific">Lithohypha guttulata</name>
    <dbReference type="NCBI Taxonomy" id="1690604"/>
    <lineage>
        <taxon>Eukaryota</taxon>
        <taxon>Fungi</taxon>
        <taxon>Dikarya</taxon>
        <taxon>Ascomycota</taxon>
        <taxon>Pezizomycotina</taxon>
        <taxon>Eurotiomycetes</taxon>
        <taxon>Chaetothyriomycetidae</taxon>
        <taxon>Chaetothyriales</taxon>
        <taxon>Trichomeriaceae</taxon>
        <taxon>Lithohypha</taxon>
    </lineage>
</organism>
<accession>A0ABR0K4W2</accession>
<dbReference type="InterPro" id="IPR027417">
    <property type="entry name" value="P-loop_NTPase"/>
</dbReference>
<dbReference type="PANTHER" id="PTHR48419">
    <property type="entry name" value="SULFOTRANSFERASE DOMAIN-CONTAINING PROTEIN"/>
    <property type="match status" value="1"/>
</dbReference>
<reference evidence="2 3" key="1">
    <citation type="submission" date="2023-08" db="EMBL/GenBank/DDBJ databases">
        <title>Black Yeasts Isolated from many extreme environments.</title>
        <authorList>
            <person name="Coleine C."/>
            <person name="Stajich J.E."/>
            <person name="Selbmann L."/>
        </authorList>
    </citation>
    <scope>NUCLEOTIDE SEQUENCE [LARGE SCALE GENOMIC DNA]</scope>
    <source>
        <strain evidence="2 3">CCFEE 5885</strain>
    </source>
</reference>
<dbReference type="PANTHER" id="PTHR48419:SF1">
    <property type="entry name" value="SULFOTRANSFERASE DOMAIN-CONTAINING PROTEIN"/>
    <property type="match status" value="1"/>
</dbReference>
<dbReference type="SUPFAM" id="SSF52540">
    <property type="entry name" value="P-loop containing nucleoside triphosphate hydrolases"/>
    <property type="match status" value="1"/>
</dbReference>
<feature type="region of interest" description="Disordered" evidence="1">
    <location>
        <begin position="1"/>
        <end position="23"/>
    </location>
</feature>
<dbReference type="EMBL" id="JAVRRG010000093">
    <property type="protein sequence ID" value="KAK5087304.1"/>
    <property type="molecule type" value="Genomic_DNA"/>
</dbReference>
<feature type="compositionally biased region" description="Basic and acidic residues" evidence="1">
    <location>
        <begin position="12"/>
        <end position="23"/>
    </location>
</feature>
<feature type="region of interest" description="Disordered" evidence="1">
    <location>
        <begin position="189"/>
        <end position="211"/>
    </location>
</feature>
<gene>
    <name evidence="2" type="ORF">LTR24_006831</name>
</gene>
<evidence type="ECO:0000256" key="1">
    <source>
        <dbReference type="SAM" id="MobiDB-lite"/>
    </source>
</evidence>
<dbReference type="InterPro" id="IPR053226">
    <property type="entry name" value="Pyrrolopyrazine_biosynth_F"/>
</dbReference>
<evidence type="ECO:0000313" key="3">
    <source>
        <dbReference type="Proteomes" id="UP001345013"/>
    </source>
</evidence>
<name>A0ABR0K4W2_9EURO</name>
<keyword evidence="3" id="KW-1185">Reference proteome</keyword>
<proteinExistence type="predicted"/>
<evidence type="ECO:0000313" key="2">
    <source>
        <dbReference type="EMBL" id="KAK5087304.1"/>
    </source>
</evidence>
<dbReference type="Proteomes" id="UP001345013">
    <property type="component" value="Unassembled WGS sequence"/>
</dbReference>
<feature type="compositionally biased region" description="Basic and acidic residues" evidence="1">
    <location>
        <begin position="76"/>
        <end position="89"/>
    </location>
</feature>
<comment type="caution">
    <text evidence="2">The sequence shown here is derived from an EMBL/GenBank/DDBJ whole genome shotgun (WGS) entry which is preliminary data.</text>
</comment>
<dbReference type="Gene3D" id="3.40.50.300">
    <property type="entry name" value="P-loop containing nucleotide triphosphate hydrolases"/>
    <property type="match status" value="1"/>
</dbReference>
<sequence>MLMTGTPLSFDARSKPSRITEHKYSQLPQGKRVFIKDIIHYLLPPDAKPAQIAPSLMLKKRGIGTKSNGVVNGNGHSREDSTTSIKEPRPFPYGTPSEPGNPTVIPGEMLKSFAFTFLIRDPHYSIPSYYRCTIPPLDEVTGFYKFYPSEAGYDEVRRVFDYLVATGTVGPSLAGAAQNGEAKATNGVNGAAHDSNGTVNGVNGAAHDPNGTVNGVNGAAHDSNGIVNGANRTVNGTNGVVNGTPAKPNICVIDADDLLDNPAEIIEAYCLTVGLDYSPEMLHWEDDENQQRAKEAFEKWNGFHNDAMDSTELRARTHKKAKKTEDEFDREWTQKYGLKGANIIRKSVDDNMATYLYLKQFALQVTPKHHGYDPRDD</sequence>
<protein>
    <submittedName>
        <fullName evidence="2">Uncharacterized protein</fullName>
    </submittedName>
</protein>